<reference evidence="1" key="1">
    <citation type="submission" date="2021-03" db="EMBL/GenBank/DDBJ databases">
        <title>Evolutionary innovations through gain and loss of genes in the ectomycorrhizal Boletales.</title>
        <authorList>
            <person name="Wu G."/>
            <person name="Miyauchi S."/>
            <person name="Morin E."/>
            <person name="Yang Z.-L."/>
            <person name="Xu J."/>
            <person name="Martin F.M."/>
        </authorList>
    </citation>
    <scope>NUCLEOTIDE SEQUENCE</scope>
    <source>
        <strain evidence="1">BR01</strain>
    </source>
</reference>
<comment type="caution">
    <text evidence="1">The sequence shown here is derived from an EMBL/GenBank/DDBJ whole genome shotgun (WGS) entry which is preliminary data.</text>
</comment>
<name>A0A8I2YPL7_9AGAM</name>
<sequence length="564" mass="62125">MNGSMDILVDDILIQILQTLSVHALLSLRKVSPALVKDETSELKGDETSRRYYLLSKHRCIWYARFCAEVLARNLPPPGPHLPLSMLSATELERRTLRALHLEQAWPRLSANMLVSTEHHGSDSHVDQVVFIPGGTELLTVQGDKVVHWLIVSWPGIAQGLKRVGEWTPFDEVPCRIVKDGEAPGVIAVGPREPLGSRRFAKVLSTSLKAPFVVLCDYARVPGIVVGVWGRLLLLDTTRELGGGGLELLDWHAQTTGTALIPRPPDLFGSFLDFVAFAGHLLVVWECGVSVFPVPHVPADGQVVVEHKRVFMFQEAITRPVGFTTCIARRVVPPRLNPSANLGRDADWDVDWDGQCSSSAMGMSPTLTIAGRSRTRPESMSMVMLVPLVDTENCEKAAAAYTTAFPYRLAFLQPHLPNPPWQYPSQGGEEDEGIGSIDDYPPSACTALCLGWSGRGVFVVGQELRLVSPGLHILPPYEMQFGPVFETGKPLYRVDQHRQRDLNWLDLNGTANVEGGADERHGCGDKVDFDEGMGRFVVAKEHGGFEVMQLGQAALRKDEGRCRM</sequence>
<evidence type="ECO:0000313" key="2">
    <source>
        <dbReference type="Proteomes" id="UP000683000"/>
    </source>
</evidence>
<keyword evidence="2" id="KW-1185">Reference proteome</keyword>
<dbReference type="AlphaFoldDB" id="A0A8I2YPL7"/>
<protein>
    <recommendedName>
        <fullName evidence="3">F-box domain-containing protein</fullName>
    </recommendedName>
</protein>
<gene>
    <name evidence="1" type="ORF">JVT61DRAFT_1541</name>
</gene>
<dbReference type="EMBL" id="JAGFBS010000011">
    <property type="protein sequence ID" value="KAG6376564.1"/>
    <property type="molecule type" value="Genomic_DNA"/>
</dbReference>
<proteinExistence type="predicted"/>
<organism evidence="1 2">
    <name type="scientific">Boletus reticuloceps</name>
    <dbReference type="NCBI Taxonomy" id="495285"/>
    <lineage>
        <taxon>Eukaryota</taxon>
        <taxon>Fungi</taxon>
        <taxon>Dikarya</taxon>
        <taxon>Basidiomycota</taxon>
        <taxon>Agaricomycotina</taxon>
        <taxon>Agaricomycetes</taxon>
        <taxon>Agaricomycetidae</taxon>
        <taxon>Boletales</taxon>
        <taxon>Boletineae</taxon>
        <taxon>Boletaceae</taxon>
        <taxon>Boletoideae</taxon>
        <taxon>Boletus</taxon>
    </lineage>
</organism>
<dbReference type="Proteomes" id="UP000683000">
    <property type="component" value="Unassembled WGS sequence"/>
</dbReference>
<evidence type="ECO:0008006" key="3">
    <source>
        <dbReference type="Google" id="ProtNLM"/>
    </source>
</evidence>
<dbReference type="OrthoDB" id="2688364at2759"/>
<accession>A0A8I2YPL7</accession>
<evidence type="ECO:0000313" key="1">
    <source>
        <dbReference type="EMBL" id="KAG6376564.1"/>
    </source>
</evidence>